<evidence type="ECO:0000313" key="3">
    <source>
        <dbReference type="EMBL" id="EJX10020.1"/>
    </source>
</evidence>
<dbReference type="PRINTS" id="PR00922">
    <property type="entry name" value="DADACBPTASE3"/>
</dbReference>
<dbReference type="InterPro" id="IPR012338">
    <property type="entry name" value="Beta-lactam/transpept-like"/>
</dbReference>
<dbReference type="GO" id="GO:0004185">
    <property type="term" value="F:serine-type carboxypeptidase activity"/>
    <property type="evidence" value="ECO:0007669"/>
    <property type="project" value="InterPro"/>
</dbReference>
<keyword evidence="3" id="KW-0645">Protease</keyword>
<name>J9H748_9ZZZZ</name>
<dbReference type="InterPro" id="IPR000667">
    <property type="entry name" value="Peptidase_S13"/>
</dbReference>
<keyword evidence="2" id="KW-0378">Hydrolase</keyword>
<evidence type="ECO:0000256" key="1">
    <source>
        <dbReference type="ARBA" id="ARBA00006096"/>
    </source>
</evidence>
<protein>
    <submittedName>
        <fullName evidence="3">D-alanyl-D-alanine carboxypeptidase/D-alanyl-D-alanine-endopeptidase</fullName>
    </submittedName>
</protein>
<reference evidence="3" key="1">
    <citation type="journal article" date="2012" name="PLoS ONE">
        <title>Gene sets for utilization of primary and secondary nutrition supplies in the distal gut of endangered iberian lynx.</title>
        <authorList>
            <person name="Alcaide M."/>
            <person name="Messina E."/>
            <person name="Richter M."/>
            <person name="Bargiela R."/>
            <person name="Peplies J."/>
            <person name="Huws S.A."/>
            <person name="Newbold C.J."/>
            <person name="Golyshin P.N."/>
            <person name="Simon M.A."/>
            <person name="Lopez G."/>
            <person name="Yakimov M.M."/>
            <person name="Ferrer M."/>
        </authorList>
    </citation>
    <scope>NUCLEOTIDE SEQUENCE</scope>
</reference>
<dbReference type="SUPFAM" id="SSF56601">
    <property type="entry name" value="beta-lactamase/transpeptidase-like"/>
    <property type="match status" value="1"/>
</dbReference>
<accession>J9H748</accession>
<keyword evidence="3" id="KW-0121">Carboxypeptidase</keyword>
<dbReference type="EMBL" id="AMCI01000273">
    <property type="protein sequence ID" value="EJX10020.1"/>
    <property type="molecule type" value="Genomic_DNA"/>
</dbReference>
<organism evidence="3">
    <name type="scientific">gut metagenome</name>
    <dbReference type="NCBI Taxonomy" id="749906"/>
    <lineage>
        <taxon>unclassified sequences</taxon>
        <taxon>metagenomes</taxon>
        <taxon>organismal metagenomes</taxon>
    </lineage>
</organism>
<dbReference type="PANTHER" id="PTHR30023">
    <property type="entry name" value="D-ALANYL-D-ALANINE CARBOXYPEPTIDASE"/>
    <property type="match status" value="1"/>
</dbReference>
<dbReference type="GO" id="GO:0000270">
    <property type="term" value="P:peptidoglycan metabolic process"/>
    <property type="evidence" value="ECO:0007669"/>
    <property type="project" value="TreeGrafter"/>
</dbReference>
<evidence type="ECO:0000256" key="2">
    <source>
        <dbReference type="ARBA" id="ARBA00022801"/>
    </source>
</evidence>
<sequence length="447" mass="49797">MSPFFRKMMKDYLLKTISCTALLACAFPVFAGWHPVPTPLVPKVVQIESSQTDAALAETMASPRTLTAELRKQPQMSRDPYCRVIAQHLDSLMGDPLLQEGQLGLCVYDLTDGSLVFEHGMWQRMRPASTMKIVTAVTALSLLGANYEYATGLYLKGRQEGDRWLGDVCVHGGFDPLFDQAGVKAFVGALYSRGIRRIEGNIVLDLSLKDDKRLGWGWCWDDDDPVLSPLLCNGKDNFSLRLTNQLRLKQITFKGEVVQGRIPEGAEQIECSITPLESVLQPMMKNSDNLMAESMFYQIGAQSKMAYADRNQAVRYIRRMVKDQLQLDPDAYQFADGSGLSQYNYVTPQLLVSCLEYAYRNEKIFPAFYASLPIAGIDGTLKNRMRKTSAFNNVRAKTGTVTGICSLAGYVTTGHGHLLAFAIINQGQKYSAKARNFQDKVCTLLAE</sequence>
<dbReference type="GO" id="GO:0006508">
    <property type="term" value="P:proteolysis"/>
    <property type="evidence" value="ECO:0007669"/>
    <property type="project" value="InterPro"/>
</dbReference>
<dbReference type="Pfam" id="PF02113">
    <property type="entry name" value="Peptidase_S13"/>
    <property type="match status" value="2"/>
</dbReference>
<dbReference type="AlphaFoldDB" id="J9H748"/>
<proteinExistence type="inferred from homology"/>
<gene>
    <name evidence="3" type="ORF">EVA_01873</name>
</gene>
<dbReference type="Gene3D" id="3.40.710.10">
    <property type="entry name" value="DD-peptidase/beta-lactamase superfamily"/>
    <property type="match status" value="1"/>
</dbReference>
<dbReference type="PANTHER" id="PTHR30023:SF0">
    <property type="entry name" value="PENICILLIN-SENSITIVE CARBOXYPEPTIDASE A"/>
    <property type="match status" value="1"/>
</dbReference>
<dbReference type="NCBIfam" id="TIGR00666">
    <property type="entry name" value="PBP4"/>
    <property type="match status" value="1"/>
</dbReference>
<comment type="similarity">
    <text evidence="1">Belongs to the peptidase S13 family.</text>
</comment>
<dbReference type="Gene3D" id="3.50.80.20">
    <property type="entry name" value="D-Ala-D-Ala carboxypeptidase C, peptidase S13"/>
    <property type="match status" value="1"/>
</dbReference>
<comment type="caution">
    <text evidence="3">The sequence shown here is derived from an EMBL/GenBank/DDBJ whole genome shotgun (WGS) entry which is preliminary data.</text>
</comment>